<accession>A0A9P4HGE7</accession>
<dbReference type="PANTHER" id="PTHR21310:SF51">
    <property type="entry name" value="AMINOGLYCOSIDE PHOSPHOTRANSFERASE DOMAIN-CONTAINING PROTEIN"/>
    <property type="match status" value="1"/>
</dbReference>
<evidence type="ECO:0000313" key="3">
    <source>
        <dbReference type="Proteomes" id="UP000799777"/>
    </source>
</evidence>
<keyword evidence="3" id="KW-1185">Reference proteome</keyword>
<dbReference type="OrthoDB" id="10003767at2759"/>
<feature type="compositionally biased region" description="Basic and acidic residues" evidence="1">
    <location>
        <begin position="158"/>
        <end position="168"/>
    </location>
</feature>
<organism evidence="2 3">
    <name type="scientific">Setomelanomma holmii</name>
    <dbReference type="NCBI Taxonomy" id="210430"/>
    <lineage>
        <taxon>Eukaryota</taxon>
        <taxon>Fungi</taxon>
        <taxon>Dikarya</taxon>
        <taxon>Ascomycota</taxon>
        <taxon>Pezizomycotina</taxon>
        <taxon>Dothideomycetes</taxon>
        <taxon>Pleosporomycetidae</taxon>
        <taxon>Pleosporales</taxon>
        <taxon>Pleosporineae</taxon>
        <taxon>Phaeosphaeriaceae</taxon>
        <taxon>Setomelanomma</taxon>
    </lineage>
</organism>
<evidence type="ECO:0000256" key="1">
    <source>
        <dbReference type="SAM" id="MobiDB-lite"/>
    </source>
</evidence>
<dbReference type="PANTHER" id="PTHR21310">
    <property type="entry name" value="AMINOGLYCOSIDE PHOSPHOTRANSFERASE-RELATED-RELATED"/>
    <property type="match status" value="1"/>
</dbReference>
<dbReference type="Proteomes" id="UP000799777">
    <property type="component" value="Unassembled WGS sequence"/>
</dbReference>
<comment type="caution">
    <text evidence="2">The sequence shown here is derived from an EMBL/GenBank/DDBJ whole genome shotgun (WGS) entry which is preliminary data.</text>
</comment>
<protein>
    <submittedName>
        <fullName evidence="2">Uncharacterized protein</fullName>
    </submittedName>
</protein>
<sequence length="409" mass="45676">MFGIRKLLKFLGRSQQPEYDCEYALLPPPLSQIEASMTPRSWWTIIAATLRRSWALSVKPPTRAPRLTNSASHNDPNVARLKSAPFVRERPYLQLSEITAVDIVPLAGGVGFTIKVDEEVSTLAQPSSDSDEYPKTGISSHDHVSHGNTRLENNTTDQGKHDQLRKDCSGLDDGITNKHAIQQANALSVVTSHTDREFTSSLLPTGQVARENNQGTFGYASFDGAHKVISSKLQSVCSSDDDEWDKMEKMVDRKVLRADWAPLRATPEDCFRRTVLKALPGQHNVAIDDIHCVDEIQGGNNFVRILEIDGGDENRLYVGRWIIKVPCTGTAQRWQATDAYMLRNDAQTMRYIYGNTSIPVPEILAFSDSLDNDLGAPYVLMRANKGVSANKIWYERDEDGEDELEDADR</sequence>
<evidence type="ECO:0000313" key="2">
    <source>
        <dbReference type="EMBL" id="KAF2033129.1"/>
    </source>
</evidence>
<feature type="region of interest" description="Disordered" evidence="1">
    <location>
        <begin position="123"/>
        <end position="168"/>
    </location>
</feature>
<dbReference type="EMBL" id="ML978168">
    <property type="protein sequence ID" value="KAF2033129.1"/>
    <property type="molecule type" value="Genomic_DNA"/>
</dbReference>
<gene>
    <name evidence="2" type="ORF">EK21DRAFT_86563</name>
</gene>
<name>A0A9P4HGE7_9PLEO</name>
<reference evidence="2" key="1">
    <citation type="journal article" date="2020" name="Stud. Mycol.">
        <title>101 Dothideomycetes genomes: a test case for predicting lifestyles and emergence of pathogens.</title>
        <authorList>
            <person name="Haridas S."/>
            <person name="Albert R."/>
            <person name="Binder M."/>
            <person name="Bloem J."/>
            <person name="Labutti K."/>
            <person name="Salamov A."/>
            <person name="Andreopoulos B."/>
            <person name="Baker S."/>
            <person name="Barry K."/>
            <person name="Bills G."/>
            <person name="Bluhm B."/>
            <person name="Cannon C."/>
            <person name="Castanera R."/>
            <person name="Culley D."/>
            <person name="Daum C."/>
            <person name="Ezra D."/>
            <person name="Gonzalez J."/>
            <person name="Henrissat B."/>
            <person name="Kuo A."/>
            <person name="Liang C."/>
            <person name="Lipzen A."/>
            <person name="Lutzoni F."/>
            <person name="Magnuson J."/>
            <person name="Mondo S."/>
            <person name="Nolan M."/>
            <person name="Ohm R."/>
            <person name="Pangilinan J."/>
            <person name="Park H.-J."/>
            <person name="Ramirez L."/>
            <person name="Alfaro M."/>
            <person name="Sun H."/>
            <person name="Tritt A."/>
            <person name="Yoshinaga Y."/>
            <person name="Zwiers L.-H."/>
            <person name="Turgeon B."/>
            <person name="Goodwin S."/>
            <person name="Spatafora J."/>
            <person name="Crous P."/>
            <person name="Grigoriev I."/>
        </authorList>
    </citation>
    <scope>NUCLEOTIDE SEQUENCE</scope>
    <source>
        <strain evidence="2">CBS 110217</strain>
    </source>
</reference>
<dbReference type="AlphaFoldDB" id="A0A9P4HGE7"/>
<feature type="compositionally biased region" description="Polar residues" evidence="1">
    <location>
        <begin position="146"/>
        <end position="157"/>
    </location>
</feature>
<proteinExistence type="predicted"/>
<dbReference type="InterPro" id="IPR051678">
    <property type="entry name" value="AGP_Transferase"/>
</dbReference>